<evidence type="ECO:0000256" key="3">
    <source>
        <dbReference type="ARBA" id="ARBA00022729"/>
    </source>
</evidence>
<gene>
    <name evidence="7" type="ORF">WN51_13210</name>
</gene>
<dbReference type="InterPro" id="IPR051867">
    <property type="entry name" value="Angio_Inhib/Adhesion_GPCR"/>
</dbReference>
<dbReference type="Pfam" id="PF03782">
    <property type="entry name" value="AMOP"/>
    <property type="match status" value="1"/>
</dbReference>
<evidence type="ECO:0000256" key="2">
    <source>
        <dbReference type="ARBA" id="ARBA00022525"/>
    </source>
</evidence>
<feature type="region of interest" description="Disordered" evidence="5">
    <location>
        <begin position="249"/>
        <end position="335"/>
    </location>
</feature>
<dbReference type="GO" id="GO:0005576">
    <property type="term" value="C:extracellular region"/>
    <property type="evidence" value="ECO:0007669"/>
    <property type="project" value="UniProtKB-SubCell"/>
</dbReference>
<comment type="subcellular location">
    <subcellularLocation>
        <location evidence="1">Secreted</location>
    </subcellularLocation>
</comment>
<proteinExistence type="predicted"/>
<evidence type="ECO:0000259" key="6">
    <source>
        <dbReference type="PROSITE" id="PS50856"/>
    </source>
</evidence>
<evidence type="ECO:0000256" key="1">
    <source>
        <dbReference type="ARBA" id="ARBA00004613"/>
    </source>
</evidence>
<evidence type="ECO:0000313" key="7">
    <source>
        <dbReference type="EMBL" id="KOX75340.1"/>
    </source>
</evidence>
<dbReference type="PANTHER" id="PTHR10239">
    <property type="entry name" value="ISTHMIN-2"/>
    <property type="match status" value="1"/>
</dbReference>
<dbReference type="InterPro" id="IPR001111">
    <property type="entry name" value="TGF-b_propeptide"/>
</dbReference>
<dbReference type="Proteomes" id="UP000053105">
    <property type="component" value="Unassembled WGS sequence"/>
</dbReference>
<evidence type="ECO:0000313" key="8">
    <source>
        <dbReference type="Proteomes" id="UP000053105"/>
    </source>
</evidence>
<keyword evidence="8" id="KW-1185">Reference proteome</keyword>
<evidence type="ECO:0000256" key="5">
    <source>
        <dbReference type="SAM" id="MobiDB-lite"/>
    </source>
</evidence>
<sequence>MKSLQVLGIRSHGEKTGHRKVPPQFMVELYNNVADSSGVTRGKNPYNAKVVRSFIERDTTVSRLYFFNITGLEVNESVLEAELHLYRKRTPLKIMHPSILASPYYLIRVYQVLDEKSLEVPDLHRLLNVRYVGAHASGWQANIDNHEINGDLGRIVRKKSILAVYLLHPSWINDQLIRSKRNEQVEDEATPTRHAKHRKRRRYRNRSTYLRNISATRLSLLLDDTVPIENQNSKETKDDPDRNNTILEAEEESFGVNDDVQDSYNKTNVENYDVTDEEKSKIDSKETEGNSSSVNYNVDERPTSTEIQFENVDDSTRKTGRSKKRSFESTDYFDESDSSDIYSAIDDRVIFDESLSVLVSKLFQNLRNASTTNGQEIFKELNFVNGTNEDPCQKWLNSKDKLEQVFLDGLTSLPACPCLYPNNIFYDDKIWDEKRMKYFRWRDVSGSSQRLDVYKPGATYCVRSLLTQGSGSAAAQHCCYDHRRKLLTRGSGAGTPYFVSPEISPTLHERIDVLPWRLCKGDFSRYNGVRPPNNDNACEANPDDEEYQRQIDDTKYY</sequence>
<dbReference type="SMART" id="SM00723">
    <property type="entry name" value="AMOP"/>
    <property type="match status" value="1"/>
</dbReference>
<keyword evidence="2" id="KW-0964">Secreted</keyword>
<dbReference type="STRING" id="166423.A0A0M9A1C5"/>
<dbReference type="AlphaFoldDB" id="A0A0M9A1C5"/>
<dbReference type="PANTHER" id="PTHR10239:SF29">
    <property type="entry name" value="AMOP DOMAIN-CONTAINING PROTEIN"/>
    <property type="match status" value="1"/>
</dbReference>
<dbReference type="EMBL" id="KQ435765">
    <property type="protein sequence ID" value="KOX75340.1"/>
    <property type="molecule type" value="Genomic_DNA"/>
</dbReference>
<keyword evidence="4" id="KW-1015">Disulfide bond</keyword>
<feature type="compositionally biased region" description="Basic and acidic residues" evidence="5">
    <location>
        <begin position="277"/>
        <end position="288"/>
    </location>
</feature>
<feature type="compositionally biased region" description="Basic and acidic residues" evidence="5">
    <location>
        <begin position="547"/>
        <end position="557"/>
    </location>
</feature>
<feature type="compositionally biased region" description="Basic residues" evidence="5">
    <location>
        <begin position="193"/>
        <end position="205"/>
    </location>
</feature>
<dbReference type="OrthoDB" id="9930623at2759"/>
<dbReference type="PROSITE" id="PS50856">
    <property type="entry name" value="AMOP"/>
    <property type="match status" value="1"/>
</dbReference>
<feature type="domain" description="AMOP" evidence="6">
    <location>
        <begin position="384"/>
        <end position="545"/>
    </location>
</feature>
<feature type="region of interest" description="Disordered" evidence="5">
    <location>
        <begin position="530"/>
        <end position="557"/>
    </location>
</feature>
<evidence type="ECO:0000256" key="4">
    <source>
        <dbReference type="ARBA" id="ARBA00023157"/>
    </source>
</evidence>
<dbReference type="InterPro" id="IPR005533">
    <property type="entry name" value="AMOP_dom"/>
</dbReference>
<dbReference type="Pfam" id="PF00688">
    <property type="entry name" value="TGFb_propeptide"/>
    <property type="match status" value="1"/>
</dbReference>
<name>A0A0M9A1C5_9HYME</name>
<feature type="region of interest" description="Disordered" evidence="5">
    <location>
        <begin position="182"/>
        <end position="206"/>
    </location>
</feature>
<protein>
    <submittedName>
        <fullName evidence="7">Isthmin-1</fullName>
    </submittedName>
</protein>
<organism evidence="7 8">
    <name type="scientific">Melipona quadrifasciata</name>
    <dbReference type="NCBI Taxonomy" id="166423"/>
    <lineage>
        <taxon>Eukaryota</taxon>
        <taxon>Metazoa</taxon>
        <taxon>Ecdysozoa</taxon>
        <taxon>Arthropoda</taxon>
        <taxon>Hexapoda</taxon>
        <taxon>Insecta</taxon>
        <taxon>Pterygota</taxon>
        <taxon>Neoptera</taxon>
        <taxon>Endopterygota</taxon>
        <taxon>Hymenoptera</taxon>
        <taxon>Apocrita</taxon>
        <taxon>Aculeata</taxon>
        <taxon>Apoidea</taxon>
        <taxon>Anthophila</taxon>
        <taxon>Apidae</taxon>
        <taxon>Melipona</taxon>
    </lineage>
</organism>
<accession>A0A0M9A1C5</accession>
<keyword evidence="3" id="KW-0732">Signal</keyword>
<reference evidence="7 8" key="1">
    <citation type="submission" date="2015-07" db="EMBL/GenBank/DDBJ databases">
        <title>The genome of Melipona quadrifasciata.</title>
        <authorList>
            <person name="Pan H."/>
            <person name="Kapheim K."/>
        </authorList>
    </citation>
    <scope>NUCLEOTIDE SEQUENCE [LARGE SCALE GENOMIC DNA]</scope>
    <source>
        <strain evidence="7">0111107301</strain>
        <tissue evidence="7">Whole body</tissue>
    </source>
</reference>